<dbReference type="GO" id="GO:0004521">
    <property type="term" value="F:RNA endonuclease activity"/>
    <property type="evidence" value="ECO:0007669"/>
    <property type="project" value="UniProtKB-UniRule"/>
</dbReference>
<evidence type="ECO:0000313" key="10">
    <source>
        <dbReference type="EMBL" id="GER86719.1"/>
    </source>
</evidence>
<dbReference type="SUPFAM" id="SSF55486">
    <property type="entry name" value="Metalloproteases ('zincins'), catalytic domain"/>
    <property type="match status" value="1"/>
</dbReference>
<comment type="function">
    <text evidence="9">Single strand-specific metallo-endoribonuclease involved in late-stage 70S ribosome quality control and in maturation of the 3' terminus of the 16S rRNA.</text>
</comment>
<evidence type="ECO:0000256" key="3">
    <source>
        <dbReference type="ARBA" id="ARBA00022552"/>
    </source>
</evidence>
<organism evidence="10 11">
    <name type="scientific">Dictyobacter vulcani</name>
    <dbReference type="NCBI Taxonomy" id="2607529"/>
    <lineage>
        <taxon>Bacteria</taxon>
        <taxon>Bacillati</taxon>
        <taxon>Chloroflexota</taxon>
        <taxon>Ktedonobacteria</taxon>
        <taxon>Ktedonobacterales</taxon>
        <taxon>Dictyobacteraceae</taxon>
        <taxon>Dictyobacter</taxon>
    </lineage>
</organism>
<dbReference type="EMBL" id="BKZW01000001">
    <property type="protein sequence ID" value="GER86719.1"/>
    <property type="molecule type" value="Genomic_DNA"/>
</dbReference>
<keyword evidence="4 9" id="KW-0540">Nuclease</keyword>
<dbReference type="AlphaFoldDB" id="A0A5J4KKP8"/>
<feature type="binding site" evidence="9">
    <location>
        <position position="157"/>
    </location>
    <ligand>
        <name>Zn(2+)</name>
        <dbReference type="ChEBI" id="CHEBI:29105"/>
        <note>catalytic</note>
    </ligand>
</feature>
<dbReference type="EC" id="3.1.-.-" evidence="9"/>
<dbReference type="RefSeq" id="WP_151754806.1">
    <property type="nucleotide sequence ID" value="NZ_BKZW01000001.1"/>
</dbReference>
<comment type="similarity">
    <text evidence="1 9">Belongs to the endoribonuclease YbeY family.</text>
</comment>
<dbReference type="NCBIfam" id="TIGR00043">
    <property type="entry name" value="rRNA maturation RNase YbeY"/>
    <property type="match status" value="1"/>
</dbReference>
<comment type="caution">
    <text evidence="10">The sequence shown here is derived from an EMBL/GenBank/DDBJ whole genome shotgun (WGS) entry which is preliminary data.</text>
</comment>
<keyword evidence="5 9" id="KW-0479">Metal-binding</keyword>
<dbReference type="GO" id="GO:0005737">
    <property type="term" value="C:cytoplasm"/>
    <property type="evidence" value="ECO:0007669"/>
    <property type="project" value="UniProtKB-SubCell"/>
</dbReference>
<keyword evidence="3 9" id="KW-0698">rRNA processing</keyword>
<accession>A0A5J4KKP8</accession>
<keyword evidence="7 9" id="KW-0378">Hydrolase</keyword>
<dbReference type="GO" id="GO:0008270">
    <property type="term" value="F:zinc ion binding"/>
    <property type="evidence" value="ECO:0007669"/>
    <property type="project" value="UniProtKB-UniRule"/>
</dbReference>
<evidence type="ECO:0000256" key="9">
    <source>
        <dbReference type="HAMAP-Rule" id="MF_00009"/>
    </source>
</evidence>
<dbReference type="Pfam" id="PF02130">
    <property type="entry name" value="YbeY"/>
    <property type="match status" value="1"/>
</dbReference>
<sequence>MQAHPSIELYVNLNDEQQNKQVEQALSTINLDSVVINTLQLAGITLPVMLTLLITDDAGIQDMNKQYREQDKATDVLSFPLLEQPIVQAPEDQLWTPQIEEGAGAEQSTPAFVTPPGMLTNLGDIVISWPTILLQAQTAGHDHLTELIYLFSHGVLHLIGYDDQTEAGYQAMVGIQQAVLQTMGQKAYRA</sequence>
<comment type="cofactor">
    <cofactor evidence="9">
        <name>Zn(2+)</name>
        <dbReference type="ChEBI" id="CHEBI:29105"/>
    </cofactor>
    <text evidence="9">Binds 1 zinc ion.</text>
</comment>
<dbReference type="Proteomes" id="UP000326912">
    <property type="component" value="Unassembled WGS sequence"/>
</dbReference>
<evidence type="ECO:0000256" key="5">
    <source>
        <dbReference type="ARBA" id="ARBA00022723"/>
    </source>
</evidence>
<keyword evidence="11" id="KW-1185">Reference proteome</keyword>
<dbReference type="GO" id="GO:0006364">
    <property type="term" value="P:rRNA processing"/>
    <property type="evidence" value="ECO:0007669"/>
    <property type="project" value="UniProtKB-UniRule"/>
</dbReference>
<dbReference type="InterPro" id="IPR023091">
    <property type="entry name" value="MetalPrtase_cat_dom_sf_prd"/>
</dbReference>
<evidence type="ECO:0000256" key="6">
    <source>
        <dbReference type="ARBA" id="ARBA00022759"/>
    </source>
</evidence>
<evidence type="ECO:0000256" key="1">
    <source>
        <dbReference type="ARBA" id="ARBA00010875"/>
    </source>
</evidence>
<dbReference type="InterPro" id="IPR020549">
    <property type="entry name" value="YbeY_CS"/>
</dbReference>
<dbReference type="Gene3D" id="3.40.390.30">
    <property type="entry name" value="Metalloproteases ('zincins'), catalytic domain"/>
    <property type="match status" value="1"/>
</dbReference>
<keyword evidence="2 9" id="KW-0690">Ribosome biogenesis</keyword>
<name>A0A5J4KKP8_9CHLR</name>
<dbReference type="PROSITE" id="PS01306">
    <property type="entry name" value="UPF0054"/>
    <property type="match status" value="1"/>
</dbReference>
<evidence type="ECO:0000256" key="8">
    <source>
        <dbReference type="ARBA" id="ARBA00022833"/>
    </source>
</evidence>
<proteinExistence type="inferred from homology"/>
<keyword evidence="8 9" id="KW-0862">Zinc</keyword>
<keyword evidence="6 9" id="KW-0255">Endonuclease</keyword>
<dbReference type="InterPro" id="IPR002036">
    <property type="entry name" value="YbeY"/>
</dbReference>
<feature type="binding site" evidence="9">
    <location>
        <position position="163"/>
    </location>
    <ligand>
        <name>Zn(2+)</name>
        <dbReference type="ChEBI" id="CHEBI:29105"/>
        <note>catalytic</note>
    </ligand>
</feature>
<keyword evidence="9" id="KW-0963">Cytoplasm</keyword>
<reference evidence="10 11" key="1">
    <citation type="submission" date="2019-10" db="EMBL/GenBank/DDBJ databases">
        <title>Dictyobacter vulcani sp. nov., within the class Ktedonobacteria, isolated from soil of volcanic Mt. Zao.</title>
        <authorList>
            <person name="Zheng Y."/>
            <person name="Wang C.M."/>
            <person name="Sakai Y."/>
            <person name="Abe K."/>
            <person name="Yokota A."/>
            <person name="Yabe S."/>
        </authorList>
    </citation>
    <scope>NUCLEOTIDE SEQUENCE [LARGE SCALE GENOMIC DNA]</scope>
    <source>
        <strain evidence="10 11">W12</strain>
    </source>
</reference>
<evidence type="ECO:0000313" key="11">
    <source>
        <dbReference type="Proteomes" id="UP000326912"/>
    </source>
</evidence>
<protein>
    <recommendedName>
        <fullName evidence="9">Endoribonuclease YbeY</fullName>
        <ecNumber evidence="9">3.1.-.-</ecNumber>
    </recommendedName>
</protein>
<gene>
    <name evidence="9 10" type="primary">ybeY</name>
    <name evidence="10" type="ORF">KDW_08810</name>
</gene>
<evidence type="ECO:0000256" key="7">
    <source>
        <dbReference type="ARBA" id="ARBA00022801"/>
    </source>
</evidence>
<dbReference type="PANTHER" id="PTHR46986:SF1">
    <property type="entry name" value="ENDORIBONUCLEASE YBEY, CHLOROPLASTIC"/>
    <property type="match status" value="1"/>
</dbReference>
<comment type="subcellular location">
    <subcellularLocation>
        <location evidence="9">Cytoplasm</location>
    </subcellularLocation>
</comment>
<evidence type="ECO:0000256" key="4">
    <source>
        <dbReference type="ARBA" id="ARBA00022722"/>
    </source>
</evidence>
<dbReference type="PANTHER" id="PTHR46986">
    <property type="entry name" value="ENDORIBONUCLEASE YBEY, CHLOROPLASTIC"/>
    <property type="match status" value="1"/>
</dbReference>
<evidence type="ECO:0000256" key="2">
    <source>
        <dbReference type="ARBA" id="ARBA00022517"/>
    </source>
</evidence>
<feature type="binding site" evidence="9">
    <location>
        <position position="153"/>
    </location>
    <ligand>
        <name>Zn(2+)</name>
        <dbReference type="ChEBI" id="CHEBI:29105"/>
        <note>catalytic</note>
    </ligand>
</feature>
<dbReference type="HAMAP" id="MF_00009">
    <property type="entry name" value="Endoribonucl_YbeY"/>
    <property type="match status" value="1"/>
</dbReference>
<dbReference type="GO" id="GO:0004222">
    <property type="term" value="F:metalloendopeptidase activity"/>
    <property type="evidence" value="ECO:0007669"/>
    <property type="project" value="InterPro"/>
</dbReference>